<dbReference type="Proteomes" id="UP000236743">
    <property type="component" value="Unassembled WGS sequence"/>
</dbReference>
<evidence type="ECO:0000256" key="4">
    <source>
        <dbReference type="ARBA" id="ARBA00022475"/>
    </source>
</evidence>
<evidence type="ECO:0000256" key="9">
    <source>
        <dbReference type="NCBIfam" id="TIGR01400"/>
    </source>
</evidence>
<feature type="transmembrane region" description="Helical" evidence="10">
    <location>
        <begin position="151"/>
        <end position="176"/>
    </location>
</feature>
<evidence type="ECO:0000256" key="7">
    <source>
        <dbReference type="ARBA" id="ARBA00023136"/>
    </source>
</evidence>
<evidence type="ECO:0000256" key="6">
    <source>
        <dbReference type="ARBA" id="ARBA00022989"/>
    </source>
</evidence>
<evidence type="ECO:0000256" key="2">
    <source>
        <dbReference type="ARBA" id="ARBA00009772"/>
    </source>
</evidence>
<reference evidence="11 12" key="1">
    <citation type="submission" date="2016-10" db="EMBL/GenBank/DDBJ databases">
        <authorList>
            <person name="de Groot N.N."/>
        </authorList>
    </citation>
    <scope>NUCLEOTIDE SEQUENCE [LARGE SCALE GENOMIC DNA]</scope>
    <source>
        <strain evidence="11 12">DSM 26656</strain>
    </source>
</reference>
<evidence type="ECO:0000256" key="5">
    <source>
        <dbReference type="ARBA" id="ARBA00022692"/>
    </source>
</evidence>
<keyword evidence="7 10" id="KW-0472">Membrane</keyword>
<name>A0A1H5XPC7_9HYPH</name>
<evidence type="ECO:0000256" key="3">
    <source>
        <dbReference type="ARBA" id="ARBA00021717"/>
    </source>
</evidence>
<dbReference type="NCBIfam" id="TIGR01400">
    <property type="entry name" value="fliR"/>
    <property type="match status" value="1"/>
</dbReference>
<keyword evidence="11" id="KW-0969">Cilium</keyword>
<evidence type="ECO:0000256" key="10">
    <source>
        <dbReference type="RuleBase" id="RU362071"/>
    </source>
</evidence>
<accession>A0A1H5XPC7</accession>
<feature type="transmembrane region" description="Helical" evidence="10">
    <location>
        <begin position="93"/>
        <end position="112"/>
    </location>
</feature>
<feature type="transmembrane region" description="Helical" evidence="10">
    <location>
        <begin position="205"/>
        <end position="227"/>
    </location>
</feature>
<dbReference type="InterPro" id="IPR006303">
    <property type="entry name" value="FliR"/>
</dbReference>
<feature type="transmembrane region" description="Helical" evidence="10">
    <location>
        <begin position="67"/>
        <end position="87"/>
    </location>
</feature>
<organism evidence="11 12">
    <name type="scientific">Bosea lathyri</name>
    <dbReference type="NCBI Taxonomy" id="1036778"/>
    <lineage>
        <taxon>Bacteria</taxon>
        <taxon>Pseudomonadati</taxon>
        <taxon>Pseudomonadota</taxon>
        <taxon>Alphaproteobacteria</taxon>
        <taxon>Hyphomicrobiales</taxon>
        <taxon>Boseaceae</taxon>
        <taxon>Bosea</taxon>
    </lineage>
</organism>
<comment type="similarity">
    <text evidence="2 10">Belongs to the FliR/MopE/SpaR family.</text>
</comment>
<keyword evidence="5 10" id="KW-0812">Transmembrane</keyword>
<dbReference type="Pfam" id="PF01311">
    <property type="entry name" value="Bac_export_1"/>
    <property type="match status" value="1"/>
</dbReference>
<keyword evidence="12" id="KW-1185">Reference proteome</keyword>
<dbReference type="GO" id="GO:0006605">
    <property type="term" value="P:protein targeting"/>
    <property type="evidence" value="ECO:0007669"/>
    <property type="project" value="UniProtKB-UniRule"/>
</dbReference>
<dbReference type="InterPro" id="IPR002010">
    <property type="entry name" value="T3SS_IM_R"/>
</dbReference>
<dbReference type="PRINTS" id="PR00953">
    <property type="entry name" value="TYPE3IMRPROT"/>
</dbReference>
<feature type="transmembrane region" description="Helical" evidence="10">
    <location>
        <begin position="239"/>
        <end position="267"/>
    </location>
</feature>
<keyword evidence="8 10" id="KW-0975">Bacterial flagellum</keyword>
<comment type="function">
    <text evidence="1 10">Role in flagellar biosynthesis.</text>
</comment>
<proteinExistence type="inferred from homology"/>
<protein>
    <recommendedName>
        <fullName evidence="3 9">Flagellar biosynthetic protein FliR</fullName>
    </recommendedName>
</protein>
<keyword evidence="11" id="KW-0282">Flagellum</keyword>
<evidence type="ECO:0000313" key="11">
    <source>
        <dbReference type="EMBL" id="SEG13220.1"/>
    </source>
</evidence>
<evidence type="ECO:0000256" key="8">
    <source>
        <dbReference type="ARBA" id="ARBA00023143"/>
    </source>
</evidence>
<evidence type="ECO:0000256" key="1">
    <source>
        <dbReference type="ARBA" id="ARBA00002578"/>
    </source>
</evidence>
<dbReference type="AlphaFoldDB" id="A0A1H5XPC7"/>
<dbReference type="PANTHER" id="PTHR30065">
    <property type="entry name" value="FLAGELLAR BIOSYNTHETIC PROTEIN FLIR"/>
    <property type="match status" value="1"/>
</dbReference>
<feature type="transmembrane region" description="Helical" evidence="10">
    <location>
        <begin position="33"/>
        <end position="55"/>
    </location>
</feature>
<keyword evidence="4 10" id="KW-1003">Cell membrane</keyword>
<evidence type="ECO:0000313" key="12">
    <source>
        <dbReference type="Proteomes" id="UP000236743"/>
    </source>
</evidence>
<dbReference type="GO" id="GO:0044780">
    <property type="term" value="P:bacterial-type flagellum assembly"/>
    <property type="evidence" value="ECO:0007669"/>
    <property type="project" value="UniProtKB-UniRule"/>
</dbReference>
<keyword evidence="6 10" id="KW-1133">Transmembrane helix</keyword>
<dbReference type="EMBL" id="FNUY01000003">
    <property type="protein sequence ID" value="SEG13220.1"/>
    <property type="molecule type" value="Genomic_DNA"/>
</dbReference>
<dbReference type="GO" id="GO:0005886">
    <property type="term" value="C:plasma membrane"/>
    <property type="evidence" value="ECO:0007669"/>
    <property type="project" value="UniProtKB-SubCell"/>
</dbReference>
<comment type="subcellular location">
    <subcellularLocation>
        <location evidence="10">Cell membrane</location>
        <topology evidence="10">Multi-pass membrane protein</topology>
    </subcellularLocation>
    <subcellularLocation>
        <location evidence="10">Bacterial flagellum basal body</location>
    </subcellularLocation>
</comment>
<dbReference type="GO" id="GO:0009425">
    <property type="term" value="C:bacterial-type flagellum basal body"/>
    <property type="evidence" value="ECO:0007669"/>
    <property type="project" value="UniProtKB-SubCell"/>
</dbReference>
<sequence>MSLSLLHPAMAVGAAQRHPGWRKGGRGTMQIAILPEISAIFVLVFARVGTMVMLMPGIGERFIFSRARLSLAFFIALMLVPLARPLLSVPADMPGIVGLLVGEILIGLIIGLCARLVMACLQTAGIIVAQTMGLGFAMTVDPTGGMQNPSIGNLLTMLGITLILTTDLHHLAIAAIHESYRLLPPGGFPDVTDVMTLAVRSTAQGFALAVQIAAPFIVFGLLFNLGLGVLARMMPQLQVFFLAVPASILGGMFVLLAVVGVMMNVFLDDLGSFLRQFTGN</sequence>
<gene>
    <name evidence="11" type="ORF">SAMN04488115_103317</name>
</gene>
<dbReference type="PANTHER" id="PTHR30065:SF8">
    <property type="entry name" value="FLAGELLAR BIOSYNTHETIC PROTEIN FLIR"/>
    <property type="match status" value="1"/>
</dbReference>
<keyword evidence="11" id="KW-0966">Cell projection</keyword>